<keyword evidence="1" id="KW-0812">Transmembrane</keyword>
<gene>
    <name evidence="3" type="ORF">AKO1_015142</name>
</gene>
<reference evidence="3 4" key="1">
    <citation type="submission" date="2024-03" db="EMBL/GenBank/DDBJ databases">
        <title>The Acrasis kona genome and developmental transcriptomes reveal deep origins of eukaryotic multicellular pathways.</title>
        <authorList>
            <person name="Sheikh S."/>
            <person name="Fu C.-J."/>
            <person name="Brown M.W."/>
            <person name="Baldauf S.L."/>
        </authorList>
    </citation>
    <scope>NUCLEOTIDE SEQUENCE [LARGE SCALE GENOMIC DNA]</scope>
    <source>
        <strain evidence="3 4">ATCC MYA-3509</strain>
    </source>
</reference>
<dbReference type="AlphaFoldDB" id="A0AAW2YYH4"/>
<sequence>MNNLIVLLVLLLSAVATSFFAGPFFLMPYFSVSGNFKLYSQDYQNTTVGAVTNLTDTCRGTLPARPQILFLSITRLNELRNRNLTLLAILWSRTDETGACPQGFVKEERWSSSIDRTTTNHRKQLNMTCLQWRTAEITFIDFIKAEWEYDIDYNGPMIQSQYVTHTMWDLSSVTNQTIHMQAFILDYGYTSTKYTLRMPCKDVDNDTNCDVFFERLANYTDNQVPYASQDAICAADEHCAAIVRLGTQQCHDNYFYNPNYKRINDSECKFTLRYMVFDELPSIYTHSNMWTYNVVALVACASLWLICSIFAARRWHRSYLRCYKLKSKRHNVYALEENIVYDLRLQMHASPFSEYMGHLCLRDQSDFSILYKVPIKVEFGAEDVPDTEISYCLQKFVFEVDHPVDSCECLVEWDGEFEIADFKSPLTIIRLKRKRPRTVGATNALFLMPLISFQQVFTNYPRRKMFVRIAEYRLLSFYIFFVHLSWMLAVGFLFLINISSIEDSLYGYVSQKPSCSLIFYSLFLACVASTSLSTLIYRPLWRRRHKKHKTQELLNQPKQENNNNIEYFALEE</sequence>
<organism evidence="3 4">
    <name type="scientific">Acrasis kona</name>
    <dbReference type="NCBI Taxonomy" id="1008807"/>
    <lineage>
        <taxon>Eukaryota</taxon>
        <taxon>Discoba</taxon>
        <taxon>Heterolobosea</taxon>
        <taxon>Tetramitia</taxon>
        <taxon>Eutetramitia</taxon>
        <taxon>Acrasidae</taxon>
        <taxon>Acrasis</taxon>
    </lineage>
</organism>
<keyword evidence="3" id="KW-0436">Ligase</keyword>
<feature type="chain" id="PRO_5043968807" evidence="2">
    <location>
        <begin position="19"/>
        <end position="572"/>
    </location>
</feature>
<keyword evidence="1" id="KW-1133">Transmembrane helix</keyword>
<dbReference type="GO" id="GO:0016874">
    <property type="term" value="F:ligase activity"/>
    <property type="evidence" value="ECO:0007669"/>
    <property type="project" value="UniProtKB-KW"/>
</dbReference>
<feature type="signal peptide" evidence="2">
    <location>
        <begin position="1"/>
        <end position="18"/>
    </location>
</feature>
<evidence type="ECO:0000313" key="3">
    <source>
        <dbReference type="EMBL" id="KAL0482059.1"/>
    </source>
</evidence>
<keyword evidence="1" id="KW-0472">Membrane</keyword>
<protein>
    <submittedName>
        <fullName evidence="3">UDP-N-acetylmuramate-L-alanine ligase</fullName>
    </submittedName>
</protein>
<keyword evidence="2" id="KW-0732">Signal</keyword>
<evidence type="ECO:0000256" key="2">
    <source>
        <dbReference type="SAM" id="SignalP"/>
    </source>
</evidence>
<feature type="transmembrane region" description="Helical" evidence="1">
    <location>
        <begin position="290"/>
        <end position="311"/>
    </location>
</feature>
<dbReference type="EMBL" id="JAOPGA020000812">
    <property type="protein sequence ID" value="KAL0482059.1"/>
    <property type="molecule type" value="Genomic_DNA"/>
</dbReference>
<dbReference type="Proteomes" id="UP001431209">
    <property type="component" value="Unassembled WGS sequence"/>
</dbReference>
<feature type="transmembrane region" description="Helical" evidence="1">
    <location>
        <begin position="517"/>
        <end position="537"/>
    </location>
</feature>
<comment type="caution">
    <text evidence="3">The sequence shown here is derived from an EMBL/GenBank/DDBJ whole genome shotgun (WGS) entry which is preliminary data.</text>
</comment>
<evidence type="ECO:0000313" key="4">
    <source>
        <dbReference type="Proteomes" id="UP001431209"/>
    </source>
</evidence>
<name>A0AAW2YYH4_9EUKA</name>
<keyword evidence="4" id="KW-1185">Reference proteome</keyword>
<evidence type="ECO:0000256" key="1">
    <source>
        <dbReference type="SAM" id="Phobius"/>
    </source>
</evidence>
<feature type="transmembrane region" description="Helical" evidence="1">
    <location>
        <begin position="472"/>
        <end position="497"/>
    </location>
</feature>
<accession>A0AAW2YYH4</accession>
<proteinExistence type="predicted"/>